<sequence>MAVDFPSISSPKAPVQLFELQQQEAKTVQQLQLGNEQDGVSTVVASLIAEFQSSPSACLTSFSCVTFGRFNPVGVHDFGRARLESDKPSSNFIDKSSVSEIGDIQRSNLEASDNDNDSDLNASTSSISNADNMAVMELIRNILDKLTPFANMHLLASISKPINVA</sequence>
<evidence type="ECO:0000313" key="2">
    <source>
        <dbReference type="Proteomes" id="UP001060085"/>
    </source>
</evidence>
<name>A0ACC0A1S0_CATRO</name>
<gene>
    <name evidence="1" type="ORF">M9H77_30648</name>
</gene>
<keyword evidence="2" id="KW-1185">Reference proteome</keyword>
<protein>
    <submittedName>
        <fullName evidence="1">Uncharacterized protein</fullName>
    </submittedName>
</protein>
<dbReference type="Proteomes" id="UP001060085">
    <property type="component" value="Linkage Group LG07"/>
</dbReference>
<accession>A0ACC0A1S0</accession>
<organism evidence="1 2">
    <name type="scientific">Catharanthus roseus</name>
    <name type="common">Madagascar periwinkle</name>
    <name type="synonym">Vinca rosea</name>
    <dbReference type="NCBI Taxonomy" id="4058"/>
    <lineage>
        <taxon>Eukaryota</taxon>
        <taxon>Viridiplantae</taxon>
        <taxon>Streptophyta</taxon>
        <taxon>Embryophyta</taxon>
        <taxon>Tracheophyta</taxon>
        <taxon>Spermatophyta</taxon>
        <taxon>Magnoliopsida</taxon>
        <taxon>eudicotyledons</taxon>
        <taxon>Gunneridae</taxon>
        <taxon>Pentapetalae</taxon>
        <taxon>asterids</taxon>
        <taxon>lamiids</taxon>
        <taxon>Gentianales</taxon>
        <taxon>Apocynaceae</taxon>
        <taxon>Rauvolfioideae</taxon>
        <taxon>Vinceae</taxon>
        <taxon>Catharanthinae</taxon>
        <taxon>Catharanthus</taxon>
    </lineage>
</organism>
<proteinExistence type="predicted"/>
<evidence type="ECO:0000313" key="1">
    <source>
        <dbReference type="EMBL" id="KAI5653461.1"/>
    </source>
</evidence>
<reference evidence="2" key="1">
    <citation type="journal article" date="2023" name="Nat. Plants">
        <title>Single-cell RNA sequencing provides a high-resolution roadmap for understanding the multicellular compartmentation of specialized metabolism.</title>
        <authorList>
            <person name="Sun S."/>
            <person name="Shen X."/>
            <person name="Li Y."/>
            <person name="Li Y."/>
            <person name="Wang S."/>
            <person name="Li R."/>
            <person name="Zhang H."/>
            <person name="Shen G."/>
            <person name="Guo B."/>
            <person name="Wei J."/>
            <person name="Xu J."/>
            <person name="St-Pierre B."/>
            <person name="Chen S."/>
            <person name="Sun C."/>
        </authorList>
    </citation>
    <scope>NUCLEOTIDE SEQUENCE [LARGE SCALE GENOMIC DNA]</scope>
</reference>
<dbReference type="EMBL" id="CM044707">
    <property type="protein sequence ID" value="KAI5653461.1"/>
    <property type="molecule type" value="Genomic_DNA"/>
</dbReference>
<comment type="caution">
    <text evidence="1">The sequence shown here is derived from an EMBL/GenBank/DDBJ whole genome shotgun (WGS) entry which is preliminary data.</text>
</comment>